<dbReference type="PANTHER" id="PTHR10443">
    <property type="entry name" value="MICROSOMAL DIPEPTIDASE"/>
    <property type="match status" value="1"/>
</dbReference>
<accession>A0A917QA39</accession>
<dbReference type="SUPFAM" id="SSF51556">
    <property type="entry name" value="Metallo-dependent hydrolases"/>
    <property type="match status" value="1"/>
</dbReference>
<name>A0A917QA39_9HYPH</name>
<sequence>MPTRPVPVFDGHNDALLRLLRTAHPRPEDGFLAGEPLCHLDLPRARAGSFAGGLFAIYVPDPHAAGAEIDAMMARPRYDVPLPPALEPGYARDVTLAMLAILLRLERASDGALAICRSAAEIEAAMARRSIAAVAHLEGAEAIGPDLRMLDVLHAAGLRSLGPVWSRPTIFGEGVPFRFPSGPDIGRGLTPAGEALVRACNRLRIMVDLSHLNERGFWDVARISTAPLVATHSNANAVCHHARNLTDAQLVRIGETRGMVGLNFATSFIRPDGRRDPATPLSMMVDHIDHLVAKVGIDGVGLGSDFDGATVPDAIGDAGGLQALVEALRGRGYDGEALEKLCYRNWIRVLRETWGG</sequence>
<proteinExistence type="predicted"/>
<dbReference type="InterPro" id="IPR032466">
    <property type="entry name" value="Metal_Hydrolase"/>
</dbReference>
<organism evidence="1 2">
    <name type="scientific">Salinarimonas ramus</name>
    <dbReference type="NCBI Taxonomy" id="690164"/>
    <lineage>
        <taxon>Bacteria</taxon>
        <taxon>Pseudomonadati</taxon>
        <taxon>Pseudomonadota</taxon>
        <taxon>Alphaproteobacteria</taxon>
        <taxon>Hyphomicrobiales</taxon>
        <taxon>Salinarimonadaceae</taxon>
        <taxon>Salinarimonas</taxon>
    </lineage>
</organism>
<dbReference type="Pfam" id="PF01244">
    <property type="entry name" value="Peptidase_M19"/>
    <property type="match status" value="1"/>
</dbReference>
<dbReference type="GO" id="GO:0006508">
    <property type="term" value="P:proteolysis"/>
    <property type="evidence" value="ECO:0007669"/>
    <property type="project" value="InterPro"/>
</dbReference>
<gene>
    <name evidence="1" type="ORF">GCM10011322_25680</name>
</gene>
<evidence type="ECO:0000313" key="2">
    <source>
        <dbReference type="Proteomes" id="UP000600449"/>
    </source>
</evidence>
<dbReference type="RefSeq" id="WP_188913565.1">
    <property type="nucleotide sequence ID" value="NZ_BMMF01000007.1"/>
</dbReference>
<dbReference type="CDD" id="cd01301">
    <property type="entry name" value="rDP_like"/>
    <property type="match status" value="1"/>
</dbReference>
<keyword evidence="2" id="KW-1185">Reference proteome</keyword>
<dbReference type="EMBL" id="BMMF01000007">
    <property type="protein sequence ID" value="GGK37497.1"/>
    <property type="molecule type" value="Genomic_DNA"/>
</dbReference>
<dbReference type="GO" id="GO:0070573">
    <property type="term" value="F:metallodipeptidase activity"/>
    <property type="evidence" value="ECO:0007669"/>
    <property type="project" value="InterPro"/>
</dbReference>
<dbReference type="Proteomes" id="UP000600449">
    <property type="component" value="Unassembled WGS sequence"/>
</dbReference>
<dbReference type="Gene3D" id="3.20.20.140">
    <property type="entry name" value="Metal-dependent hydrolases"/>
    <property type="match status" value="1"/>
</dbReference>
<comment type="caution">
    <text evidence="1">The sequence shown here is derived from an EMBL/GenBank/DDBJ whole genome shotgun (WGS) entry which is preliminary data.</text>
</comment>
<dbReference type="InterPro" id="IPR008257">
    <property type="entry name" value="Pept_M19"/>
</dbReference>
<protein>
    <submittedName>
        <fullName evidence="1">Membrane dipeptidase</fullName>
    </submittedName>
</protein>
<dbReference type="PROSITE" id="PS51365">
    <property type="entry name" value="RENAL_DIPEPTIDASE_2"/>
    <property type="match status" value="1"/>
</dbReference>
<evidence type="ECO:0000313" key="1">
    <source>
        <dbReference type="EMBL" id="GGK37497.1"/>
    </source>
</evidence>
<dbReference type="AlphaFoldDB" id="A0A917QA39"/>
<dbReference type="PANTHER" id="PTHR10443:SF12">
    <property type="entry name" value="DIPEPTIDASE"/>
    <property type="match status" value="1"/>
</dbReference>
<reference evidence="1 2" key="1">
    <citation type="journal article" date="2014" name="Int. J. Syst. Evol. Microbiol.">
        <title>Complete genome sequence of Corynebacterium casei LMG S-19264T (=DSM 44701T), isolated from a smear-ripened cheese.</title>
        <authorList>
            <consortium name="US DOE Joint Genome Institute (JGI-PGF)"/>
            <person name="Walter F."/>
            <person name="Albersmeier A."/>
            <person name="Kalinowski J."/>
            <person name="Ruckert C."/>
        </authorList>
    </citation>
    <scope>NUCLEOTIDE SEQUENCE [LARGE SCALE GENOMIC DNA]</scope>
    <source>
        <strain evidence="1 2">CGMCC 1.9161</strain>
    </source>
</reference>